<dbReference type="AlphaFoldDB" id="A0A382EZG8"/>
<evidence type="ECO:0000313" key="1">
    <source>
        <dbReference type="EMBL" id="SVB55514.1"/>
    </source>
</evidence>
<sequence>LIFKQLEAVNAFFNDDNFTNYLGWEELRRMQNS</sequence>
<reference evidence="1" key="1">
    <citation type="submission" date="2018-05" db="EMBL/GenBank/DDBJ databases">
        <authorList>
            <person name="Lanie J.A."/>
            <person name="Ng W.-L."/>
            <person name="Kazmierczak K.M."/>
            <person name="Andrzejewski T.M."/>
            <person name="Davidsen T.M."/>
            <person name="Wayne K.J."/>
            <person name="Tettelin H."/>
            <person name="Glass J.I."/>
            <person name="Rusch D."/>
            <person name="Podicherti R."/>
            <person name="Tsui H.-C.T."/>
            <person name="Winkler M.E."/>
        </authorList>
    </citation>
    <scope>NUCLEOTIDE SEQUENCE</scope>
</reference>
<feature type="non-terminal residue" evidence="1">
    <location>
        <position position="1"/>
    </location>
</feature>
<organism evidence="1">
    <name type="scientific">marine metagenome</name>
    <dbReference type="NCBI Taxonomy" id="408172"/>
    <lineage>
        <taxon>unclassified sequences</taxon>
        <taxon>metagenomes</taxon>
        <taxon>ecological metagenomes</taxon>
    </lineage>
</organism>
<gene>
    <name evidence="1" type="ORF">METZ01_LOCUS208368</name>
</gene>
<proteinExistence type="predicted"/>
<name>A0A382EZG8_9ZZZZ</name>
<dbReference type="EMBL" id="UINC01046910">
    <property type="protein sequence ID" value="SVB55514.1"/>
    <property type="molecule type" value="Genomic_DNA"/>
</dbReference>
<protein>
    <submittedName>
        <fullName evidence="1">Uncharacterized protein</fullName>
    </submittedName>
</protein>
<accession>A0A382EZG8</accession>